<comment type="caution">
    <text evidence="1">The sequence shown here is derived from an EMBL/GenBank/DDBJ whole genome shotgun (WGS) entry which is preliminary data.</text>
</comment>
<proteinExistence type="predicted"/>
<gene>
    <name evidence="1" type="ORF">CIPAW_11G128500</name>
</gene>
<dbReference type="Proteomes" id="UP000811609">
    <property type="component" value="Chromosome 11"/>
</dbReference>
<reference evidence="1" key="1">
    <citation type="submission" date="2020-12" db="EMBL/GenBank/DDBJ databases">
        <title>WGS assembly of Carya illinoinensis cv. Pawnee.</title>
        <authorList>
            <person name="Platts A."/>
            <person name="Shu S."/>
            <person name="Wright S."/>
            <person name="Barry K."/>
            <person name="Edger P."/>
            <person name="Pires J.C."/>
            <person name="Schmutz J."/>
        </authorList>
    </citation>
    <scope>NUCLEOTIDE SEQUENCE</scope>
    <source>
        <tissue evidence="1">Leaf</tissue>
    </source>
</reference>
<accession>A0A8T1P4C3</accession>
<protein>
    <submittedName>
        <fullName evidence="1">Uncharacterized protein</fullName>
    </submittedName>
</protein>
<evidence type="ECO:0000313" key="2">
    <source>
        <dbReference type="Proteomes" id="UP000811609"/>
    </source>
</evidence>
<name>A0A8T1P4C3_CARIL</name>
<evidence type="ECO:0000313" key="1">
    <source>
        <dbReference type="EMBL" id="KAG6636691.1"/>
    </source>
</evidence>
<organism evidence="1 2">
    <name type="scientific">Carya illinoinensis</name>
    <name type="common">Pecan</name>
    <dbReference type="NCBI Taxonomy" id="32201"/>
    <lineage>
        <taxon>Eukaryota</taxon>
        <taxon>Viridiplantae</taxon>
        <taxon>Streptophyta</taxon>
        <taxon>Embryophyta</taxon>
        <taxon>Tracheophyta</taxon>
        <taxon>Spermatophyta</taxon>
        <taxon>Magnoliopsida</taxon>
        <taxon>eudicotyledons</taxon>
        <taxon>Gunneridae</taxon>
        <taxon>Pentapetalae</taxon>
        <taxon>rosids</taxon>
        <taxon>fabids</taxon>
        <taxon>Fagales</taxon>
        <taxon>Juglandaceae</taxon>
        <taxon>Carya</taxon>
    </lineage>
</organism>
<dbReference type="AlphaFoldDB" id="A0A8T1P4C3"/>
<dbReference type="EMBL" id="CM031819">
    <property type="protein sequence ID" value="KAG6636691.1"/>
    <property type="molecule type" value="Genomic_DNA"/>
</dbReference>
<keyword evidence="2" id="KW-1185">Reference proteome</keyword>
<sequence length="52" mass="5845">MVHILEKGINLPMKCFNLVDQIFHIIEGSVGKIFFRGWGAVLCGKDKSLRKG</sequence>